<comment type="similarity">
    <text evidence="1 5">Belongs to the peptidase S8 family.</text>
</comment>
<evidence type="ECO:0000256" key="4">
    <source>
        <dbReference type="ARBA" id="ARBA00022825"/>
    </source>
</evidence>
<dbReference type="SUPFAM" id="SSF52743">
    <property type="entry name" value="Subtilisin-like"/>
    <property type="match status" value="1"/>
</dbReference>
<keyword evidence="3 5" id="KW-0378">Hydrolase</keyword>
<proteinExistence type="inferred from homology"/>
<dbReference type="Gene3D" id="3.40.50.200">
    <property type="entry name" value="Peptidase S8/S53 domain"/>
    <property type="match status" value="1"/>
</dbReference>
<feature type="domain" description="Peptidase S8/S53" evidence="9">
    <location>
        <begin position="57"/>
        <end position="303"/>
    </location>
</feature>
<name>A0A372JU95_9ACTN</name>
<feature type="active site" description="Charge relay system" evidence="5">
    <location>
        <position position="66"/>
    </location>
</feature>
<evidence type="ECO:0000256" key="7">
    <source>
        <dbReference type="SAM" id="Phobius"/>
    </source>
</evidence>
<dbReference type="PROSITE" id="PS51892">
    <property type="entry name" value="SUBTILASE"/>
    <property type="match status" value="1"/>
</dbReference>
<gene>
    <name evidence="10" type="ORF">DZF91_01840</name>
</gene>
<comment type="caution">
    <text evidence="10">The sequence shown here is derived from an EMBL/GenBank/DDBJ whole genome shotgun (WGS) entry which is preliminary data.</text>
</comment>
<accession>A0A372JU95</accession>
<evidence type="ECO:0000256" key="5">
    <source>
        <dbReference type="PROSITE-ProRule" id="PRU01240"/>
    </source>
</evidence>
<keyword evidence="7" id="KW-1133">Transmembrane helix</keyword>
<dbReference type="AlphaFoldDB" id="A0A372JU95"/>
<keyword evidence="2 5" id="KW-0645">Protease</keyword>
<dbReference type="InterPro" id="IPR036852">
    <property type="entry name" value="Peptidase_S8/S53_dom_sf"/>
</dbReference>
<dbReference type="InterPro" id="IPR000209">
    <property type="entry name" value="Peptidase_S8/S53_dom"/>
</dbReference>
<protein>
    <recommendedName>
        <fullName evidence="9">Peptidase S8/S53 domain-containing protein</fullName>
    </recommendedName>
</protein>
<evidence type="ECO:0000259" key="9">
    <source>
        <dbReference type="Pfam" id="PF00082"/>
    </source>
</evidence>
<feature type="active site" description="Charge relay system" evidence="5">
    <location>
        <position position="105"/>
    </location>
</feature>
<evidence type="ECO:0000256" key="8">
    <source>
        <dbReference type="SAM" id="SignalP"/>
    </source>
</evidence>
<feature type="chain" id="PRO_5017076928" description="Peptidase S8/S53 domain-containing protein" evidence="8">
    <location>
        <begin position="33"/>
        <end position="396"/>
    </location>
</feature>
<dbReference type="PANTHER" id="PTHR43806:SF11">
    <property type="entry name" value="CEREVISIN-RELATED"/>
    <property type="match status" value="1"/>
</dbReference>
<feature type="compositionally biased region" description="Basic and acidic residues" evidence="6">
    <location>
        <begin position="334"/>
        <end position="345"/>
    </location>
</feature>
<evidence type="ECO:0000313" key="11">
    <source>
        <dbReference type="Proteomes" id="UP000261811"/>
    </source>
</evidence>
<keyword evidence="7" id="KW-0472">Membrane</keyword>
<dbReference type="Pfam" id="PF00082">
    <property type="entry name" value="Peptidase_S8"/>
    <property type="match status" value="1"/>
</dbReference>
<evidence type="ECO:0000313" key="10">
    <source>
        <dbReference type="EMBL" id="RFU43304.1"/>
    </source>
</evidence>
<feature type="region of interest" description="Disordered" evidence="6">
    <location>
        <begin position="334"/>
        <end position="356"/>
    </location>
</feature>
<sequence>MKVMNERAAPRRWIAVVCSALLFAFHTGSAAAATSPRSEEWWFPAWEIPEIWKVTKGAGVIVAVIDSGVEARLPDLRGAVLKGGSVGWGLHGDGRTDHDDEKGGHGTGMAALIAGQGTGTGMTGVAPESRILPVLADEDSWPEGVRFAVDHGAKVINMSVGAEAASCETKLQSAISYAIEHDAVVIAAAGNKSWEDNSRISPSNCAGVLTVGGLDQNLGIYSNSTPGAYTAVAAPAVNVGSIGRAGIFGAVNGTSSATALTSGAIALLRSRFPEEPGRRIVQRVLNTARDVGDKGWDKLTGNGAVIPYAAMIGSVPKNAPNSVYERYDQWKRLQEKPKPSPDHQPVRNRVSSKENPNSAILPVGAAALVTVFLFTATVLLVNHRRKRGLLRRSRSL</sequence>
<dbReference type="GO" id="GO:0004252">
    <property type="term" value="F:serine-type endopeptidase activity"/>
    <property type="evidence" value="ECO:0007669"/>
    <property type="project" value="UniProtKB-UniRule"/>
</dbReference>
<dbReference type="EMBL" id="QURH01000034">
    <property type="protein sequence ID" value="RFU43304.1"/>
    <property type="molecule type" value="Genomic_DNA"/>
</dbReference>
<organism evidence="10 11">
    <name type="scientific">Actinomadura logoneensis</name>
    <dbReference type="NCBI Taxonomy" id="2293572"/>
    <lineage>
        <taxon>Bacteria</taxon>
        <taxon>Bacillati</taxon>
        <taxon>Actinomycetota</taxon>
        <taxon>Actinomycetes</taxon>
        <taxon>Streptosporangiales</taxon>
        <taxon>Thermomonosporaceae</taxon>
        <taxon>Actinomadura</taxon>
    </lineage>
</organism>
<feature type="active site" description="Charge relay system" evidence="5">
    <location>
        <position position="255"/>
    </location>
</feature>
<keyword evidence="4 5" id="KW-0720">Serine protease</keyword>
<dbReference type="InterPro" id="IPR015500">
    <property type="entry name" value="Peptidase_S8_subtilisin-rel"/>
</dbReference>
<dbReference type="GO" id="GO:0006508">
    <property type="term" value="P:proteolysis"/>
    <property type="evidence" value="ECO:0007669"/>
    <property type="project" value="UniProtKB-KW"/>
</dbReference>
<evidence type="ECO:0000256" key="1">
    <source>
        <dbReference type="ARBA" id="ARBA00011073"/>
    </source>
</evidence>
<feature type="transmembrane region" description="Helical" evidence="7">
    <location>
        <begin position="359"/>
        <end position="382"/>
    </location>
</feature>
<keyword evidence="11" id="KW-1185">Reference proteome</keyword>
<keyword evidence="8" id="KW-0732">Signal</keyword>
<keyword evidence="7" id="KW-0812">Transmembrane</keyword>
<dbReference type="PRINTS" id="PR00723">
    <property type="entry name" value="SUBTILISIN"/>
</dbReference>
<dbReference type="PANTHER" id="PTHR43806">
    <property type="entry name" value="PEPTIDASE S8"/>
    <property type="match status" value="1"/>
</dbReference>
<feature type="signal peptide" evidence="8">
    <location>
        <begin position="1"/>
        <end position="32"/>
    </location>
</feature>
<dbReference type="OrthoDB" id="3530033at2"/>
<evidence type="ECO:0000256" key="6">
    <source>
        <dbReference type="SAM" id="MobiDB-lite"/>
    </source>
</evidence>
<reference evidence="10 11" key="1">
    <citation type="submission" date="2018-08" db="EMBL/GenBank/DDBJ databases">
        <title>Actinomadura jelena sp. nov., a novel Actinomycete isolated from soil in Chad.</title>
        <authorList>
            <person name="Shi L."/>
        </authorList>
    </citation>
    <scope>NUCLEOTIDE SEQUENCE [LARGE SCALE GENOMIC DNA]</scope>
    <source>
        <strain evidence="10 11">NEAU-G17</strain>
    </source>
</reference>
<evidence type="ECO:0000256" key="2">
    <source>
        <dbReference type="ARBA" id="ARBA00022670"/>
    </source>
</evidence>
<dbReference type="Proteomes" id="UP000261811">
    <property type="component" value="Unassembled WGS sequence"/>
</dbReference>
<dbReference type="InterPro" id="IPR050131">
    <property type="entry name" value="Peptidase_S8_subtilisin-like"/>
</dbReference>
<evidence type="ECO:0000256" key="3">
    <source>
        <dbReference type="ARBA" id="ARBA00022801"/>
    </source>
</evidence>